<evidence type="ECO:0000256" key="1">
    <source>
        <dbReference type="ARBA" id="ARBA00004236"/>
    </source>
</evidence>
<dbReference type="Gene3D" id="3.40.190.10">
    <property type="entry name" value="Periplasmic binding protein-like II"/>
    <property type="match status" value="1"/>
</dbReference>
<feature type="transmembrane region" description="Helical" evidence="5">
    <location>
        <begin position="7"/>
        <end position="25"/>
    </location>
</feature>
<protein>
    <submittedName>
        <fullName evidence="7">Glycine betaine ABC transporter substrate-binding protein</fullName>
    </submittedName>
</protein>
<evidence type="ECO:0000256" key="5">
    <source>
        <dbReference type="SAM" id="Phobius"/>
    </source>
</evidence>
<name>A0ABW2PTI2_9BACL</name>
<dbReference type="Proteomes" id="UP001596505">
    <property type="component" value="Unassembled WGS sequence"/>
</dbReference>
<proteinExistence type="predicted"/>
<reference evidence="8" key="1">
    <citation type="journal article" date="2019" name="Int. J. Syst. Evol. Microbiol.">
        <title>The Global Catalogue of Microorganisms (GCM) 10K type strain sequencing project: providing services to taxonomists for standard genome sequencing and annotation.</title>
        <authorList>
            <consortium name="The Broad Institute Genomics Platform"/>
            <consortium name="The Broad Institute Genome Sequencing Center for Infectious Disease"/>
            <person name="Wu L."/>
            <person name="Ma J."/>
        </authorList>
    </citation>
    <scope>NUCLEOTIDE SEQUENCE [LARGE SCALE GENOMIC DNA]</scope>
    <source>
        <strain evidence="8">CGMCC 1.16305</strain>
    </source>
</reference>
<evidence type="ECO:0000256" key="4">
    <source>
        <dbReference type="ARBA" id="ARBA00023136"/>
    </source>
</evidence>
<evidence type="ECO:0000256" key="3">
    <source>
        <dbReference type="ARBA" id="ARBA00022475"/>
    </source>
</evidence>
<evidence type="ECO:0000259" key="6">
    <source>
        <dbReference type="Pfam" id="PF04069"/>
    </source>
</evidence>
<keyword evidence="4 5" id="KW-0472">Membrane</keyword>
<dbReference type="RefSeq" id="WP_380962774.1">
    <property type="nucleotide sequence ID" value="NZ_JBHTCO010000002.1"/>
</dbReference>
<comment type="caution">
    <text evidence="7">The sequence shown here is derived from an EMBL/GenBank/DDBJ whole genome shotgun (WGS) entry which is preliminary data.</text>
</comment>
<dbReference type="PANTHER" id="PTHR47737">
    <property type="entry name" value="GLYCINE BETAINE/PROLINE BETAINE TRANSPORT SYSTEM PERMEASE PROTEIN PROW"/>
    <property type="match status" value="1"/>
</dbReference>
<dbReference type="Pfam" id="PF04069">
    <property type="entry name" value="OpuAC"/>
    <property type="match status" value="1"/>
</dbReference>
<keyword evidence="5" id="KW-0812">Transmembrane</keyword>
<organism evidence="7 8">
    <name type="scientific">Scopulibacillus cellulosilyticus</name>
    <dbReference type="NCBI Taxonomy" id="2665665"/>
    <lineage>
        <taxon>Bacteria</taxon>
        <taxon>Bacillati</taxon>
        <taxon>Bacillota</taxon>
        <taxon>Bacilli</taxon>
        <taxon>Bacillales</taxon>
        <taxon>Sporolactobacillaceae</taxon>
        <taxon>Scopulibacillus</taxon>
    </lineage>
</organism>
<keyword evidence="8" id="KW-1185">Reference proteome</keyword>
<sequence length="294" mass="34023">MKRRTEYIIFAIAAIIVIVGSLFSGEKFTFNHKQNDTINIGYNNYVESVAVVHLWKQLLEKKGYHVQLTQSEKAPLYAGLANGSVDVSPEVWLPTTDKPYYDKYKNQIELHDAWYKGTNLGLVVPKYMKDINSIEDLNKHKKEFMRNGKPSIVGIDAGASEMKLTQKVIKDYGLDFNLIQSSESGMMSELAKAYKDKKPVVVTLWNPHWAFNAYKLKYLKDPKNIYGKPETIYYASRKGFKKDNPKVTKYLDQWYMTHKQLGDLILKIEKSSPEKGAKQWIRENPDLVKKWLKD</sequence>
<keyword evidence="5" id="KW-1133">Transmembrane helix</keyword>
<keyword evidence="3" id="KW-1003">Cell membrane</keyword>
<dbReference type="CDD" id="cd13639">
    <property type="entry name" value="PBP2_OpuAC_like"/>
    <property type="match status" value="1"/>
</dbReference>
<dbReference type="Gene3D" id="3.40.190.100">
    <property type="entry name" value="Glycine betaine-binding periplasmic protein, domain 2"/>
    <property type="match status" value="1"/>
</dbReference>
<evidence type="ECO:0000313" key="8">
    <source>
        <dbReference type="Proteomes" id="UP001596505"/>
    </source>
</evidence>
<evidence type="ECO:0000256" key="2">
    <source>
        <dbReference type="ARBA" id="ARBA00022448"/>
    </source>
</evidence>
<comment type="subcellular location">
    <subcellularLocation>
        <location evidence="1">Cell membrane</location>
    </subcellularLocation>
</comment>
<gene>
    <name evidence="7" type="ORF">ACFQRG_01120</name>
</gene>
<keyword evidence="2" id="KW-0813">Transport</keyword>
<dbReference type="PANTHER" id="PTHR47737:SF1">
    <property type="entry name" value="GLYCINE BETAINE_PROLINE BETAINE TRANSPORT SYSTEM PERMEASE PROTEIN PROW"/>
    <property type="match status" value="1"/>
</dbReference>
<dbReference type="InterPro" id="IPR007210">
    <property type="entry name" value="ABC_Gly_betaine_transp_sub-bd"/>
</dbReference>
<evidence type="ECO:0000313" key="7">
    <source>
        <dbReference type="EMBL" id="MFC7391596.1"/>
    </source>
</evidence>
<accession>A0ABW2PTI2</accession>
<dbReference type="SUPFAM" id="SSF53850">
    <property type="entry name" value="Periplasmic binding protein-like II"/>
    <property type="match status" value="1"/>
</dbReference>
<feature type="domain" description="ABC-type glycine betaine transport system substrate-binding" evidence="6">
    <location>
        <begin position="36"/>
        <end position="283"/>
    </location>
</feature>
<dbReference type="EMBL" id="JBHTCO010000002">
    <property type="protein sequence ID" value="MFC7391596.1"/>
    <property type="molecule type" value="Genomic_DNA"/>
</dbReference>